<sequence>TNRRTTRGGRNARMQDLSGGYYYEHPQQRYNSRYNYSNEHYQQHPTRTSNKTTKRGGSSSITDRQQTKQKTNSGSNSTSINIGHQSVSDNEQKEGEEWETASESSANMRNSHHDNNQPTVKSVSNEIKSTTRDRTPPKKSFSSQRPLSARYNESGTHRRAYNLYERGNKTSRGITTHRTSRLSTNQKQSSPQKNDGENLTTRQTSINKKDQHRHSLDGYDLNNVAGVVKIETLPAGALEEESTAFDDGGEEFCVVMSKRGRKEQKAAQLSKQNAIESTITPNEPITKAISIDNNDEQQTNEKSTNDDNQTNSTRARNGKSLPPRFNSKSTTRQHNTKTDHQNSSMYYYDQNYYYYDQSQYYDENSYYNYGNYNQSSHRQPSTRRKQPRNQQQPETNVIDEQLIERKPETIIPEKNHSTPSNVMSNIQMWDPHTDSTISNSSKLIEKPTHDRKFGNEIVPSSNDASLPLHQRTATTLTTHSPVSKTNETIARTIKPPGTDNKSDRDNKTKSTSYEKNDTISSLGSNQLFEKSTFLDYDDKQSIGTVGDDYNQKINSLKTIWDISDHPSRQLEQTINTMVAMQQQQKQDINVQSNSSTKNDNYVPETIPTSSTNISGANTNVSSTANDDGNNKNSTSTGNLQSTGSSSTINQPSTYSTTTGSNKNEQKNICTVKPTQQVAPNIQDQVDVSAYQTFPAPPLQPPMSQASLQQQQQQHMLPQSQVNPLHQQPSYQFYESILPPPPPQQQPPPQ</sequence>
<feature type="region of interest" description="Disordered" evidence="1">
    <location>
        <begin position="581"/>
        <end position="664"/>
    </location>
</feature>
<feature type="non-terminal residue" evidence="2">
    <location>
        <position position="1"/>
    </location>
</feature>
<feature type="compositionally biased region" description="Polar residues" evidence="1">
    <location>
        <begin position="140"/>
        <end position="154"/>
    </location>
</feature>
<feature type="compositionally biased region" description="Polar residues" evidence="1">
    <location>
        <begin position="721"/>
        <end position="732"/>
    </location>
</feature>
<feature type="compositionally biased region" description="Low complexity" evidence="1">
    <location>
        <begin position="701"/>
        <end position="720"/>
    </location>
</feature>
<accession>A0A820BNX0</accession>
<feature type="compositionally biased region" description="Low complexity" evidence="1">
    <location>
        <begin position="71"/>
        <end position="83"/>
    </location>
</feature>
<feature type="compositionally biased region" description="Basic and acidic residues" evidence="1">
    <location>
        <begin position="207"/>
        <end position="217"/>
    </location>
</feature>
<feature type="compositionally biased region" description="Pro residues" evidence="1">
    <location>
        <begin position="737"/>
        <end position="749"/>
    </location>
</feature>
<feature type="compositionally biased region" description="Polar residues" evidence="1">
    <location>
        <begin position="170"/>
        <end position="206"/>
    </location>
</feature>
<reference evidence="2" key="1">
    <citation type="submission" date="2021-02" db="EMBL/GenBank/DDBJ databases">
        <authorList>
            <person name="Nowell W R."/>
        </authorList>
    </citation>
    <scope>NUCLEOTIDE SEQUENCE</scope>
</reference>
<feature type="compositionally biased region" description="Polar residues" evidence="1">
    <location>
        <begin position="581"/>
        <end position="599"/>
    </location>
</feature>
<feature type="compositionally biased region" description="Polar residues" evidence="1">
    <location>
        <begin position="40"/>
        <end position="70"/>
    </location>
</feature>
<organism evidence="2 3">
    <name type="scientific">Adineta steineri</name>
    <dbReference type="NCBI Taxonomy" id="433720"/>
    <lineage>
        <taxon>Eukaryota</taxon>
        <taxon>Metazoa</taxon>
        <taxon>Spiralia</taxon>
        <taxon>Gnathifera</taxon>
        <taxon>Rotifera</taxon>
        <taxon>Eurotatoria</taxon>
        <taxon>Bdelloidea</taxon>
        <taxon>Adinetida</taxon>
        <taxon>Adinetidae</taxon>
        <taxon>Adineta</taxon>
    </lineage>
</organism>
<proteinExistence type="predicted"/>
<feature type="region of interest" description="Disordered" evidence="1">
    <location>
        <begin position="692"/>
        <end position="749"/>
    </location>
</feature>
<feature type="compositionally biased region" description="Polar residues" evidence="1">
    <location>
        <begin position="472"/>
        <end position="489"/>
    </location>
</feature>
<evidence type="ECO:0000256" key="1">
    <source>
        <dbReference type="SAM" id="MobiDB-lite"/>
    </source>
</evidence>
<feature type="region of interest" description="Disordered" evidence="1">
    <location>
        <begin position="266"/>
        <end position="343"/>
    </location>
</feature>
<feature type="compositionally biased region" description="Polar residues" evidence="1">
    <location>
        <begin position="606"/>
        <end position="664"/>
    </location>
</feature>
<feature type="region of interest" description="Disordered" evidence="1">
    <location>
        <begin position="1"/>
        <end position="25"/>
    </location>
</feature>
<feature type="compositionally biased region" description="Polar residues" evidence="1">
    <location>
        <begin position="116"/>
        <end position="128"/>
    </location>
</feature>
<evidence type="ECO:0000313" key="3">
    <source>
        <dbReference type="Proteomes" id="UP000663868"/>
    </source>
</evidence>
<feature type="compositionally biased region" description="Basic and acidic residues" evidence="1">
    <location>
        <begin position="500"/>
        <end position="517"/>
    </location>
</feature>
<feature type="compositionally biased region" description="Polar residues" evidence="1">
    <location>
        <begin position="296"/>
        <end position="315"/>
    </location>
</feature>
<protein>
    <submittedName>
        <fullName evidence="2">Uncharacterized protein</fullName>
    </submittedName>
</protein>
<feature type="compositionally biased region" description="Polar residues" evidence="1">
    <location>
        <begin position="267"/>
        <end position="283"/>
    </location>
</feature>
<dbReference type="Proteomes" id="UP000663868">
    <property type="component" value="Unassembled WGS sequence"/>
</dbReference>
<feature type="region of interest" description="Disordered" evidence="1">
    <location>
        <begin position="365"/>
        <end position="401"/>
    </location>
</feature>
<gene>
    <name evidence="2" type="ORF">KXQ929_LOCUS40134</name>
</gene>
<feature type="compositionally biased region" description="Low complexity" evidence="1">
    <location>
        <begin position="365"/>
        <end position="376"/>
    </location>
</feature>
<comment type="caution">
    <text evidence="2">The sequence shown here is derived from an EMBL/GenBank/DDBJ whole genome shotgun (WGS) entry which is preliminary data.</text>
</comment>
<dbReference type="AlphaFoldDB" id="A0A820BNX0"/>
<dbReference type="EMBL" id="CAJOBB010008121">
    <property type="protein sequence ID" value="CAF4201630.1"/>
    <property type="molecule type" value="Genomic_DNA"/>
</dbReference>
<evidence type="ECO:0000313" key="2">
    <source>
        <dbReference type="EMBL" id="CAF4201630.1"/>
    </source>
</evidence>
<name>A0A820BNX0_9BILA</name>
<feature type="region of interest" description="Disordered" evidence="1">
    <location>
        <begin position="40"/>
        <end position="217"/>
    </location>
</feature>
<feature type="region of interest" description="Disordered" evidence="1">
    <location>
        <begin position="472"/>
        <end position="518"/>
    </location>
</feature>
<feature type="non-terminal residue" evidence="2">
    <location>
        <position position="749"/>
    </location>
</feature>